<feature type="compositionally biased region" description="Gly residues" evidence="1">
    <location>
        <begin position="1499"/>
        <end position="1515"/>
    </location>
</feature>
<accession>A0A3N1MEL5</accession>
<keyword evidence="4" id="KW-1185">Reference proteome</keyword>
<reference evidence="3 4" key="1">
    <citation type="submission" date="2018-11" db="EMBL/GenBank/DDBJ databases">
        <title>Genomic Encyclopedia of Type Strains, Phase IV (KMG-IV): sequencing the most valuable type-strain genomes for metagenomic binning, comparative biology and taxonomic classification.</title>
        <authorList>
            <person name="Goeker M."/>
        </authorList>
    </citation>
    <scope>NUCLEOTIDE SEQUENCE [LARGE SCALE GENOMIC DNA]</scope>
    <source>
        <strain evidence="3 4">DSM 5900</strain>
    </source>
</reference>
<evidence type="ECO:0000313" key="4">
    <source>
        <dbReference type="Proteomes" id="UP000278222"/>
    </source>
</evidence>
<feature type="region of interest" description="Disordered" evidence="1">
    <location>
        <begin position="1308"/>
        <end position="1333"/>
    </location>
</feature>
<feature type="region of interest" description="Disordered" evidence="1">
    <location>
        <begin position="1729"/>
        <end position="1762"/>
    </location>
</feature>
<dbReference type="EMBL" id="RJKX01000011">
    <property type="protein sequence ID" value="ROQ01137.1"/>
    <property type="molecule type" value="Genomic_DNA"/>
</dbReference>
<dbReference type="NCBIfam" id="TIGR02675">
    <property type="entry name" value="tape_meas_nterm"/>
    <property type="match status" value="1"/>
</dbReference>
<evidence type="ECO:0000256" key="1">
    <source>
        <dbReference type="SAM" id="MobiDB-lite"/>
    </source>
</evidence>
<feature type="compositionally biased region" description="Basic and acidic residues" evidence="1">
    <location>
        <begin position="1733"/>
        <end position="1743"/>
    </location>
</feature>
<evidence type="ECO:0000259" key="2">
    <source>
        <dbReference type="Pfam" id="PF20155"/>
    </source>
</evidence>
<comment type="caution">
    <text evidence="3">The sequence shown here is derived from an EMBL/GenBank/DDBJ whole genome shotgun (WGS) entry which is preliminary data.</text>
</comment>
<name>A0A3N1MEL5_9PROT</name>
<dbReference type="RefSeq" id="WP_170216279.1">
    <property type="nucleotide sequence ID" value="NZ_AP019700.1"/>
</dbReference>
<sequence length="1762" mass="183736">MAATERIVTELVIDARLAKEGADTYAKAMNSAAAAMEKQSAQMTGLSQHQARYARQWQNIQQAMDPTLAVHAKMQQAIRAADAEVRRGIISQDEAARSLTRYRREIDGTAAAERKFASDLDAVRGALDRTHASQARLAQQQAVLNQALRQGQISASDYGRMMQQANAQAAGGQEQVSGGMGMLMALGRQLGPVMAAAFSVAGVMDLGRQIVTAGDQVAMLAGRFTALSGSAAQGQMAVQQVFDIASKTGASVDGVGQAFSRFYLASKSLGATQEEAARLVETVGKLGAVGGASASEVANGSIQLAQALASGVLRGDELNSILENLPLVARQIAEGLGVSIGQLRTMGSEGQLTADKVFGALQKGAAQADQQFAQLPVTVERAAGEASVAWTRFLNSLNDSIGLTKVLAAGLQGIANILNNLSKPATNQNIAAGLVQQIANLERIRDQQRAGGLEGLARQNDANIANLQQALSLTQEMALQESRLTAQRGMAEQAAADEAKAQSQANAALKEQVAARKELDKVLSDLDPRFKNMKTFSETVMGLDKALSEGNLSIQDHTRYLGLAVKAYDEAEKKAAGLNKKIREEKISFDSLNQSVKDATAVALEHERRLAAGSKEFEAIIKADDALADSLTKRFMPAAQKASAEMQTLDRLLRAGSITQEVFAAATAEINRNLEESDPAFKAAQQAAARYREEVDRAIGRSTDRIVDFGADALFDTLTGKTKDFWKSFTDMALRAFSQIAAEALLRPIVLPMMTNAVTNMPGLFGLAGSSTRTGSSGASGGIGVPSFSIGGADVGGLVGDAFRWANTPFANIGGSQSVGSAYYGAEATFGPGSATPWGAGGAGGASGMQGGISFTPMDIIGPLASALPGIISGNFIQAGLGAGGFALGNFLLPGIGGPIGGFIGNLVGSLFGKKPSNMGAESSFTFDQAGAGGDLSFDRLYRGDKHASSLTLVDNIADAGQRTLDELARRYSGVEFGGTVSARYGKKEGASISYGAPDAQSVDDWQVFTFDPEDKEQMAQAFSDFSMAALKSADWSGLGETVATAVQNSTATDLEGFLADVEFGRMFDPLVELGTAALDPVALALRAVGESGRKMAADIKTGVDDFREKIADLKLGTEELADGTTKADAATRGYVLTTLGLGATLDPVTAATAEYEAFMRDLLPILTDVGFKTEEIGQIQQGIWDDMVGGAIRAREEIARQMTALAIDIRTGIEQTINPAFQMSSRDLFAGQGLDTTQYARLLGLVSAAATGDEAALREMGNRLIYNLDPDNNPSTAGYITQAQADAIRQYAQAGYTRAVAPQAGGYLPANDNGSSTSSGGGSGGGSSNDGARQAIQDQIDSLQDLARIQNDAAREAERMANAFKGAADSLRLYRLGLLTDPSNNPASLGDQLAEAQRQQAAALARVLAGGADAPDAARELQQVSSTVLSLGKQVFGSSPQYVALFDRTIGMITQAEQKTATFETQQLALAATANAELARLNGQIEGLRGDLSALGSSSGGGTSGGGGGGGGGSTPTTPGAGYYLDSAGKLTQIRFGMQSLGRGANESVVEFMKGFASYTGAATEEAAYAWMLQAHPSGLAGLDRLEYFAAARQAGFPMNLDFGGTDHLNWLNASTDGTRWKGFIDKLRQFTTVPPGFFAGSGAPAGYALGGLVTGGVAGRDSVPAMLMPGERVFSVPHSRIIEGLAAGRSGPTAAEHREVVHELRKANAAIGIVAARLAQIDQGTKAGNATREEMHADAKAARAGRAPKVGSAPPLRRAV</sequence>
<dbReference type="Pfam" id="PF20155">
    <property type="entry name" value="TMP_3"/>
    <property type="match status" value="1"/>
</dbReference>
<feature type="region of interest" description="Disordered" evidence="1">
    <location>
        <begin position="1497"/>
        <end position="1520"/>
    </location>
</feature>
<dbReference type="Proteomes" id="UP000278222">
    <property type="component" value="Unassembled WGS sequence"/>
</dbReference>
<gene>
    <name evidence="3" type="ORF">EDC65_0314</name>
</gene>
<evidence type="ECO:0000313" key="3">
    <source>
        <dbReference type="EMBL" id="ROQ01137.1"/>
    </source>
</evidence>
<feature type="domain" description="Tape measure protein N-terminal" evidence="2">
    <location>
        <begin position="208"/>
        <end position="399"/>
    </location>
</feature>
<organism evidence="3 4">
    <name type="scientific">Stella humosa</name>
    <dbReference type="NCBI Taxonomy" id="94"/>
    <lineage>
        <taxon>Bacteria</taxon>
        <taxon>Pseudomonadati</taxon>
        <taxon>Pseudomonadota</taxon>
        <taxon>Alphaproteobacteria</taxon>
        <taxon>Rhodospirillales</taxon>
        <taxon>Stellaceae</taxon>
        <taxon>Stella</taxon>
    </lineage>
</organism>
<proteinExistence type="predicted"/>
<dbReference type="InterPro" id="IPR013491">
    <property type="entry name" value="Tape_meas_N"/>
</dbReference>
<protein>
    <submittedName>
        <fullName evidence="3">Tape measure domain-containing protein</fullName>
    </submittedName>
</protein>
<feature type="compositionally biased region" description="Gly residues" evidence="1">
    <location>
        <begin position="1320"/>
        <end position="1329"/>
    </location>
</feature>